<keyword evidence="2" id="KW-1185">Reference proteome</keyword>
<sequence length="289" mass="31942">MAGSYQLITDHDDDVLPTSGDILYLLMDALAETDTATATIRCDQVAERFVQVVANRAGSLRLRFRQWPGEPIQEVDAVDILAAFRSVMAAVRYGDQDWARIFAPVEGTFGRDPGPVDYARTGLPIATAMLDAVKRRKRLGLPPWPAMPIRWGSGEVLTGDVWAGLPAAGRVVVRAIRVDHRHRHGLAVAVSEGSVAHEGEAPSREALVWPERVGEEIALTYRSPHRILRLCNVYVERAGGGREIVARWEEQAGMRVEVAADRRVYHCNHPRTDPPTFEDLVCQVRVAAA</sequence>
<evidence type="ECO:0000313" key="2">
    <source>
        <dbReference type="Proteomes" id="UP000294114"/>
    </source>
</evidence>
<protein>
    <submittedName>
        <fullName evidence="1">Uncharacterized protein</fullName>
    </submittedName>
</protein>
<dbReference type="EMBL" id="SHLD01000001">
    <property type="protein sequence ID" value="RZU75421.1"/>
    <property type="molecule type" value="Genomic_DNA"/>
</dbReference>
<accession>A0A4Q8BDL9</accession>
<dbReference type="AlphaFoldDB" id="A0A4Q8BDL9"/>
<reference evidence="1 2" key="1">
    <citation type="submission" date="2019-02" db="EMBL/GenBank/DDBJ databases">
        <title>Sequencing the genomes of 1000 actinobacteria strains.</title>
        <authorList>
            <person name="Klenk H.-P."/>
        </authorList>
    </citation>
    <scope>NUCLEOTIDE SEQUENCE [LARGE SCALE GENOMIC DNA]</scope>
    <source>
        <strain evidence="1 2">DSM 45612</strain>
    </source>
</reference>
<comment type="caution">
    <text evidence="1">The sequence shown here is derived from an EMBL/GenBank/DDBJ whole genome shotgun (WGS) entry which is preliminary data.</text>
</comment>
<gene>
    <name evidence="1" type="ORF">EV384_3962</name>
</gene>
<evidence type="ECO:0000313" key="1">
    <source>
        <dbReference type="EMBL" id="RZU75421.1"/>
    </source>
</evidence>
<organism evidence="1 2">
    <name type="scientific">Micromonospora kangleipakensis</name>
    <dbReference type="NCBI Taxonomy" id="1077942"/>
    <lineage>
        <taxon>Bacteria</taxon>
        <taxon>Bacillati</taxon>
        <taxon>Actinomycetota</taxon>
        <taxon>Actinomycetes</taxon>
        <taxon>Micromonosporales</taxon>
        <taxon>Micromonosporaceae</taxon>
        <taxon>Micromonospora</taxon>
    </lineage>
</organism>
<name>A0A4Q8BDL9_9ACTN</name>
<dbReference type="Proteomes" id="UP000294114">
    <property type="component" value="Unassembled WGS sequence"/>
</dbReference>
<proteinExistence type="predicted"/>